<evidence type="ECO:0000256" key="7">
    <source>
        <dbReference type="SAM" id="Phobius"/>
    </source>
</evidence>
<evidence type="ECO:0000313" key="11">
    <source>
        <dbReference type="Proteomes" id="UP001633002"/>
    </source>
</evidence>
<reference evidence="10 11" key="1">
    <citation type="submission" date="2024-09" db="EMBL/GenBank/DDBJ databases">
        <title>Chromosome-scale assembly of Riccia sorocarpa.</title>
        <authorList>
            <person name="Paukszto L."/>
        </authorList>
    </citation>
    <scope>NUCLEOTIDE SEQUENCE [LARGE SCALE GENOMIC DNA]</scope>
    <source>
        <strain evidence="10">LP-2024</strain>
        <tissue evidence="10">Aerial parts of the thallus</tissue>
    </source>
</reference>
<evidence type="ECO:0000259" key="9">
    <source>
        <dbReference type="PROSITE" id="PS51382"/>
    </source>
</evidence>
<comment type="caution">
    <text evidence="10">The sequence shown here is derived from an EMBL/GenBank/DDBJ whole genome shotgun (WGS) entry which is preliminary data.</text>
</comment>
<dbReference type="AlphaFoldDB" id="A0ABD3GNX0"/>
<accession>A0ABD3GNX0</accession>
<protein>
    <recommendedName>
        <fullName evidence="12">Phosphate transporter PHO1</fullName>
    </recommendedName>
</protein>
<evidence type="ECO:0008006" key="12">
    <source>
        <dbReference type="Google" id="ProtNLM"/>
    </source>
</evidence>
<feature type="transmembrane region" description="Helical" evidence="7">
    <location>
        <begin position="392"/>
        <end position="414"/>
    </location>
</feature>
<keyword evidence="11" id="KW-1185">Reference proteome</keyword>
<dbReference type="PANTHER" id="PTHR10783">
    <property type="entry name" value="XENOTROPIC AND POLYTROPIC RETROVIRUS RECEPTOR 1-RELATED"/>
    <property type="match status" value="1"/>
</dbReference>
<dbReference type="Proteomes" id="UP001633002">
    <property type="component" value="Unassembled WGS sequence"/>
</dbReference>
<feature type="transmembrane region" description="Helical" evidence="7">
    <location>
        <begin position="444"/>
        <end position="469"/>
    </location>
</feature>
<dbReference type="PROSITE" id="PS51382">
    <property type="entry name" value="SPX"/>
    <property type="match status" value="1"/>
</dbReference>
<dbReference type="Pfam" id="PF03124">
    <property type="entry name" value="EXS"/>
    <property type="match status" value="1"/>
</dbReference>
<keyword evidence="3 7" id="KW-0812">Transmembrane</keyword>
<feature type="transmembrane region" description="Helical" evidence="7">
    <location>
        <begin position="524"/>
        <end position="543"/>
    </location>
</feature>
<sequence>MVKFGKELEAQLVQEWRSAYVDYKQLKRKIAAVKEAVADSPSVKHPGSKNFTRQITRKVSKVQDSFVTATGRAADFLRSRPISRRLRQNEELLKVERIDPTEEGKYEEYTTELSDVLRGSLGFKIGLFFAQLDGEFNKVNHFCMNKEKEFVSQFETLRQQVEALEDIRVILKQGGSYHPAAATESDSGRSNTISEAVERATERLASRQDLKIEMNELGPAREKSDHDSSSRGGGSNKPHMRLQIPVDTPRTAIKSVTQSLWEDLLKLGGPENFSSGGEAGFTVTKKNVRAAEKMLKDAFQELYRGLGLLKSYCSLNGIAFWKILKKFDKASGYRTLDIYIKAVELSHFSTSKTTITLLENLEELYAKTFTKDDHSKARNQLRLVKKKASHKVTFFLGLFTGGSVAFLTIFAVLLNANRDHYIRPNSAPAPPGQPQQPDSYLRTIFPVFSISALIILHMFMYGFNVYFWSKWRINFAFMFDMRQGTELRHPEILMVASVLLTILMAVLVGQLTLHGVSDSPYVDLIPLSVFMLMVVVLLFPFNMFKRSSRIFFITTFIHLSLAPFYKVLLKDFFLGDQLTSQVPMLRDLVFTLCYYTGGFFKQRDADRCVTNETYRAFIMIVSLIPYWWRFLQCLRRYFEEHDPLQMQNAGKYLITAIAVALRIQYMRYRNLILFVLHIVASVIATIFQTYWDLCVDWGLLHKRSKNKWLRDSLIMPKAKFWYFLSIIVNVILRLAWAQSITRFRFGLPDIQVADFTFACLEVIRRGIWNFYRMENEHLNNVGKYRATKTVPLPFVRLEDE</sequence>
<evidence type="ECO:0000256" key="6">
    <source>
        <dbReference type="SAM" id="MobiDB-lite"/>
    </source>
</evidence>
<organism evidence="10 11">
    <name type="scientific">Riccia sorocarpa</name>
    <dbReference type="NCBI Taxonomy" id="122646"/>
    <lineage>
        <taxon>Eukaryota</taxon>
        <taxon>Viridiplantae</taxon>
        <taxon>Streptophyta</taxon>
        <taxon>Embryophyta</taxon>
        <taxon>Marchantiophyta</taxon>
        <taxon>Marchantiopsida</taxon>
        <taxon>Marchantiidae</taxon>
        <taxon>Marchantiales</taxon>
        <taxon>Ricciaceae</taxon>
        <taxon>Riccia</taxon>
    </lineage>
</organism>
<evidence type="ECO:0000259" key="8">
    <source>
        <dbReference type="PROSITE" id="PS51380"/>
    </source>
</evidence>
<feature type="transmembrane region" description="Helical" evidence="7">
    <location>
        <begin position="613"/>
        <end position="631"/>
    </location>
</feature>
<feature type="transmembrane region" description="Helical" evidence="7">
    <location>
        <begin position="671"/>
        <end position="691"/>
    </location>
</feature>
<dbReference type="PROSITE" id="PS51380">
    <property type="entry name" value="EXS"/>
    <property type="match status" value="1"/>
</dbReference>
<feature type="region of interest" description="Disordered" evidence="6">
    <location>
        <begin position="204"/>
        <end position="242"/>
    </location>
</feature>
<dbReference type="EMBL" id="JBJQOH010000007">
    <property type="protein sequence ID" value="KAL3679556.1"/>
    <property type="molecule type" value="Genomic_DNA"/>
</dbReference>
<feature type="transmembrane region" description="Helical" evidence="7">
    <location>
        <begin position="720"/>
        <end position="736"/>
    </location>
</feature>
<feature type="transmembrane region" description="Helical" evidence="7">
    <location>
        <begin position="490"/>
        <end position="512"/>
    </location>
</feature>
<comment type="subcellular location">
    <subcellularLocation>
        <location evidence="1">Membrane</location>
        <topology evidence="1">Multi-pass membrane protein</topology>
    </subcellularLocation>
</comment>
<feature type="transmembrane region" description="Helical" evidence="7">
    <location>
        <begin position="550"/>
        <end position="568"/>
    </location>
</feature>
<evidence type="ECO:0000256" key="4">
    <source>
        <dbReference type="ARBA" id="ARBA00022989"/>
    </source>
</evidence>
<feature type="domain" description="SPX" evidence="9">
    <location>
        <begin position="2"/>
        <end position="341"/>
    </location>
</feature>
<dbReference type="Pfam" id="PF03105">
    <property type="entry name" value="SPX"/>
    <property type="match status" value="1"/>
</dbReference>
<dbReference type="InterPro" id="IPR004331">
    <property type="entry name" value="SPX_dom"/>
</dbReference>
<dbReference type="InterPro" id="IPR004342">
    <property type="entry name" value="EXS_C"/>
</dbReference>
<evidence type="ECO:0000256" key="3">
    <source>
        <dbReference type="ARBA" id="ARBA00022692"/>
    </source>
</evidence>
<gene>
    <name evidence="10" type="ORF">R1sor_022512</name>
</gene>
<comment type="similarity">
    <text evidence="2">Belongs to the SYG1 (TC 2.A.94) family.</text>
</comment>
<evidence type="ECO:0000313" key="10">
    <source>
        <dbReference type="EMBL" id="KAL3679556.1"/>
    </source>
</evidence>
<dbReference type="GO" id="GO:0016020">
    <property type="term" value="C:membrane"/>
    <property type="evidence" value="ECO:0007669"/>
    <property type="project" value="UniProtKB-SubCell"/>
</dbReference>
<name>A0ABD3GNX0_9MARC</name>
<feature type="domain" description="EXS" evidence="8">
    <location>
        <begin position="609"/>
        <end position="800"/>
    </location>
</feature>
<keyword evidence="4 7" id="KW-1133">Transmembrane helix</keyword>
<evidence type="ECO:0000256" key="2">
    <source>
        <dbReference type="ARBA" id="ARBA00009665"/>
    </source>
</evidence>
<proteinExistence type="inferred from homology"/>
<keyword evidence="5 7" id="KW-0472">Membrane</keyword>
<evidence type="ECO:0000256" key="1">
    <source>
        <dbReference type="ARBA" id="ARBA00004141"/>
    </source>
</evidence>
<evidence type="ECO:0000256" key="5">
    <source>
        <dbReference type="ARBA" id="ARBA00023136"/>
    </source>
</evidence>
<dbReference type="PANTHER" id="PTHR10783:SF103">
    <property type="entry name" value="SOLUTE CARRIER FAMILY 53 MEMBER 1"/>
    <property type="match status" value="1"/>
</dbReference>
<feature type="compositionally biased region" description="Basic and acidic residues" evidence="6">
    <location>
        <begin position="204"/>
        <end position="229"/>
    </location>
</feature>